<dbReference type="InterPro" id="IPR013083">
    <property type="entry name" value="Znf_RING/FYVE/PHD"/>
</dbReference>
<dbReference type="Gene3D" id="3.30.40.10">
    <property type="entry name" value="Zinc/RING finger domain, C3HC4 (zinc finger)"/>
    <property type="match status" value="1"/>
</dbReference>
<evidence type="ECO:0000256" key="1">
    <source>
        <dbReference type="ARBA" id="ARBA00022723"/>
    </source>
</evidence>
<feature type="compositionally biased region" description="Low complexity" evidence="5">
    <location>
        <begin position="204"/>
        <end position="238"/>
    </location>
</feature>
<accession>A0ABV0QVN5</accession>
<dbReference type="EMBL" id="JAHRIN010025531">
    <property type="protein sequence ID" value="MEQ2199885.1"/>
    <property type="molecule type" value="Genomic_DNA"/>
</dbReference>
<proteinExistence type="predicted"/>
<evidence type="ECO:0000313" key="7">
    <source>
        <dbReference type="EMBL" id="MEQ2199885.1"/>
    </source>
</evidence>
<dbReference type="Pfam" id="PF02891">
    <property type="entry name" value="zf-MIZ"/>
    <property type="match status" value="1"/>
</dbReference>
<dbReference type="Proteomes" id="UP001434883">
    <property type="component" value="Unassembled WGS sequence"/>
</dbReference>
<evidence type="ECO:0000256" key="2">
    <source>
        <dbReference type="ARBA" id="ARBA00022771"/>
    </source>
</evidence>
<feature type="domain" description="SP-RING-type" evidence="6">
    <location>
        <begin position="33"/>
        <end position="119"/>
    </location>
</feature>
<feature type="compositionally biased region" description="Polar residues" evidence="5">
    <location>
        <begin position="192"/>
        <end position="203"/>
    </location>
</feature>
<sequence length="260" mass="28013">MFCLRVNAAAGPADQRLHGYLPPTKNGVEPKRPSRPINITSLVRLSTTVPNTIVLGKMRLMIPCRALTCSHLQCFDATLYIQMNEKKPTWVCPVCDKKAPYEHLIIDGVLNLHHQASPVSRTPSMPAMDTSYIPPVPPLIQDYRPYYHTPNDLSASEDHELLLNRFLPYSTSSSASQLFLDQSGTPAAPSLTAPTNGLSNMGGSSLISSSSLRETHSTHSSSHAASHPSHTHPGVVASRSSAEAAVAAIYGGIPDVISLD</sequence>
<keyword evidence="3" id="KW-0862">Zinc</keyword>
<keyword evidence="2 4" id="KW-0863">Zinc-finger</keyword>
<evidence type="ECO:0000256" key="4">
    <source>
        <dbReference type="PROSITE-ProRule" id="PRU00452"/>
    </source>
</evidence>
<keyword evidence="8" id="KW-1185">Reference proteome</keyword>
<dbReference type="PROSITE" id="PS51044">
    <property type="entry name" value="ZF_SP_RING"/>
    <property type="match status" value="1"/>
</dbReference>
<name>A0ABV0QVN5_9TELE</name>
<dbReference type="PANTHER" id="PTHR10782">
    <property type="entry name" value="ZINC FINGER MIZ DOMAIN-CONTAINING PROTEIN"/>
    <property type="match status" value="1"/>
</dbReference>
<dbReference type="InterPro" id="IPR004181">
    <property type="entry name" value="Znf_MIZ"/>
</dbReference>
<comment type="caution">
    <text evidence="7">The sequence shown here is derived from an EMBL/GenBank/DDBJ whole genome shotgun (WGS) entry which is preliminary data.</text>
</comment>
<gene>
    <name evidence="7" type="ORF">XENOCAPTIV_015631</name>
</gene>
<keyword evidence="1" id="KW-0479">Metal-binding</keyword>
<reference evidence="7 8" key="1">
    <citation type="submission" date="2021-06" db="EMBL/GenBank/DDBJ databases">
        <authorList>
            <person name="Palmer J.M."/>
        </authorList>
    </citation>
    <scope>NUCLEOTIDE SEQUENCE [LARGE SCALE GENOMIC DNA]</scope>
    <source>
        <strain evidence="7 8">XC_2019</strain>
        <tissue evidence="7">Muscle</tissue>
    </source>
</reference>
<evidence type="ECO:0000259" key="6">
    <source>
        <dbReference type="PROSITE" id="PS51044"/>
    </source>
</evidence>
<organism evidence="7 8">
    <name type="scientific">Xenoophorus captivus</name>
    <dbReference type="NCBI Taxonomy" id="1517983"/>
    <lineage>
        <taxon>Eukaryota</taxon>
        <taxon>Metazoa</taxon>
        <taxon>Chordata</taxon>
        <taxon>Craniata</taxon>
        <taxon>Vertebrata</taxon>
        <taxon>Euteleostomi</taxon>
        <taxon>Actinopterygii</taxon>
        <taxon>Neopterygii</taxon>
        <taxon>Teleostei</taxon>
        <taxon>Neoteleostei</taxon>
        <taxon>Acanthomorphata</taxon>
        <taxon>Ovalentaria</taxon>
        <taxon>Atherinomorphae</taxon>
        <taxon>Cyprinodontiformes</taxon>
        <taxon>Goodeidae</taxon>
        <taxon>Xenoophorus</taxon>
    </lineage>
</organism>
<protein>
    <recommendedName>
        <fullName evidence="6">SP-RING-type domain-containing protein</fullName>
    </recommendedName>
</protein>
<evidence type="ECO:0000256" key="5">
    <source>
        <dbReference type="SAM" id="MobiDB-lite"/>
    </source>
</evidence>
<feature type="region of interest" description="Disordered" evidence="5">
    <location>
        <begin position="186"/>
        <end position="238"/>
    </location>
</feature>
<evidence type="ECO:0000256" key="3">
    <source>
        <dbReference type="ARBA" id="ARBA00022833"/>
    </source>
</evidence>
<dbReference type="PANTHER" id="PTHR10782:SF11">
    <property type="entry name" value="E3 SUMO-PROTEIN LIGASE PIAS1"/>
    <property type="match status" value="1"/>
</dbReference>
<evidence type="ECO:0000313" key="8">
    <source>
        <dbReference type="Proteomes" id="UP001434883"/>
    </source>
</evidence>